<dbReference type="InterPro" id="IPR050538">
    <property type="entry name" value="MAP_kinase_kinase_kinase"/>
</dbReference>
<evidence type="ECO:0000256" key="2">
    <source>
        <dbReference type="ARBA" id="ARBA00022679"/>
    </source>
</evidence>
<dbReference type="InterPro" id="IPR008271">
    <property type="entry name" value="Ser/Thr_kinase_AS"/>
</dbReference>
<dbReference type="InterPro" id="IPR000719">
    <property type="entry name" value="Prot_kinase_dom"/>
</dbReference>
<dbReference type="SUPFAM" id="SSF56112">
    <property type="entry name" value="Protein kinase-like (PK-like)"/>
    <property type="match status" value="1"/>
</dbReference>
<proteinExistence type="inferred from homology"/>
<evidence type="ECO:0000256" key="7">
    <source>
        <dbReference type="SAM" id="MobiDB-lite"/>
    </source>
</evidence>
<dbReference type="FunFam" id="1.10.510.10:FF:000182">
    <property type="entry name" value="MAP kinase kinase kinase mkh1"/>
    <property type="match status" value="1"/>
</dbReference>
<feature type="region of interest" description="Disordered" evidence="7">
    <location>
        <begin position="1"/>
        <end position="27"/>
    </location>
</feature>
<feature type="domain" description="Protein kinase" evidence="8">
    <location>
        <begin position="52"/>
        <end position="319"/>
    </location>
</feature>
<feature type="compositionally biased region" description="Basic residues" evidence="7">
    <location>
        <begin position="1"/>
        <end position="10"/>
    </location>
</feature>
<dbReference type="PROSITE" id="PS00108">
    <property type="entry name" value="PROTEIN_KINASE_ST"/>
    <property type="match status" value="1"/>
</dbReference>
<evidence type="ECO:0000259" key="8">
    <source>
        <dbReference type="PROSITE" id="PS50011"/>
    </source>
</evidence>
<feature type="compositionally biased region" description="Low complexity" evidence="7">
    <location>
        <begin position="536"/>
        <end position="563"/>
    </location>
</feature>
<keyword evidence="4 9" id="KW-0418">Kinase</keyword>
<comment type="caution">
    <text evidence="9">The sequence shown here is derived from an EMBL/GenBank/DDBJ whole genome shotgun (WGS) entry which is preliminary data.</text>
</comment>
<evidence type="ECO:0000256" key="3">
    <source>
        <dbReference type="ARBA" id="ARBA00022741"/>
    </source>
</evidence>
<sequence length="670" mass="74644">MTTTHTKSRTWRSTSESSYPNYLSTEGYTKSRSSRSLASEDIDEVSAPTFKYVLGELIGKGSYAKVFLALNANNGELIAVKRVERPRTASDRASSHQLEMVEALKFESDTLKGLEHPNIVQYLGFEQTPETLNIFLEYIPGGTIGSVIAKHGRFTQEVTKYFSAQILAGLEYLHSTGILHRDLKGDNILVELSGVCKISDFGISKREDVQGQAFTNMRGTSFWMAPEVLDSNNKRGYDSKVDIWSLGCVVVEMWTGRRPWAGEEFLPVMLKLYNGTPPPVPPDILADLSELALDFRNECFTINPQARPTAAILRNHPYLQPTPGWVFQVSEIERSTARLANGHKRDQVSHRHRNSSVPASHHRRSATEETPPMPTRPNDSMLTARPSEHLRLPPNDSSTLRPGSRRRHTSRASSNEPPPIVYITPPSSPVRGSSRSSVSPATSATSESTRASGSLRSRKSFYIANPDPDDHDPQESFVYHPPPLPTGSTLRSPPLQLSERRRKELQSRVSVADFKAAERRLPSASASAQQLASRFATASSSRQSMSSRADSYSDSDSDSNAGSMWKKPPVDLTNLKSSSSSKAKKFAKRRSIIETKRESTWAPRPGVNDVYSRLEDFFPQVDLDKPVAASSSERQRRTKSIRMAAETRIRRAKTTKVWGQKAEEVTMYTN</sequence>
<feature type="compositionally biased region" description="Polar residues" evidence="7">
    <location>
        <begin position="11"/>
        <end position="27"/>
    </location>
</feature>
<evidence type="ECO:0000256" key="6">
    <source>
        <dbReference type="PROSITE-ProRule" id="PRU10141"/>
    </source>
</evidence>
<keyword evidence="10" id="KW-1185">Reference proteome</keyword>
<evidence type="ECO:0000313" key="9">
    <source>
        <dbReference type="EMBL" id="KAJ7038275.1"/>
    </source>
</evidence>
<gene>
    <name evidence="9" type="ORF">C8F04DRAFT_375211</name>
</gene>
<dbReference type="EMBL" id="JARJCM010000033">
    <property type="protein sequence ID" value="KAJ7038275.1"/>
    <property type="molecule type" value="Genomic_DNA"/>
</dbReference>
<feature type="binding site" evidence="6">
    <location>
        <position position="81"/>
    </location>
    <ligand>
        <name>ATP</name>
        <dbReference type="ChEBI" id="CHEBI:30616"/>
    </ligand>
</feature>
<evidence type="ECO:0000256" key="5">
    <source>
        <dbReference type="ARBA" id="ARBA00022840"/>
    </source>
</evidence>
<reference evidence="9" key="1">
    <citation type="submission" date="2023-03" db="EMBL/GenBank/DDBJ databases">
        <title>Massive genome expansion in bonnet fungi (Mycena s.s.) driven by repeated elements and novel gene families across ecological guilds.</title>
        <authorList>
            <consortium name="Lawrence Berkeley National Laboratory"/>
            <person name="Harder C.B."/>
            <person name="Miyauchi S."/>
            <person name="Viragh M."/>
            <person name="Kuo A."/>
            <person name="Thoen E."/>
            <person name="Andreopoulos B."/>
            <person name="Lu D."/>
            <person name="Skrede I."/>
            <person name="Drula E."/>
            <person name="Henrissat B."/>
            <person name="Morin E."/>
            <person name="Kohler A."/>
            <person name="Barry K."/>
            <person name="LaButti K."/>
            <person name="Morin E."/>
            <person name="Salamov A."/>
            <person name="Lipzen A."/>
            <person name="Mereny Z."/>
            <person name="Hegedus B."/>
            <person name="Baldrian P."/>
            <person name="Stursova M."/>
            <person name="Weitz H."/>
            <person name="Taylor A."/>
            <person name="Grigoriev I.V."/>
            <person name="Nagy L.G."/>
            <person name="Martin F."/>
            <person name="Kauserud H."/>
        </authorList>
    </citation>
    <scope>NUCLEOTIDE SEQUENCE</scope>
    <source>
        <strain evidence="9">CBHHK200</strain>
    </source>
</reference>
<keyword evidence="2" id="KW-0808">Transferase</keyword>
<dbReference type="GO" id="GO:0005524">
    <property type="term" value="F:ATP binding"/>
    <property type="evidence" value="ECO:0007669"/>
    <property type="project" value="UniProtKB-UniRule"/>
</dbReference>
<keyword evidence="5 6" id="KW-0067">ATP-binding</keyword>
<evidence type="ECO:0000256" key="1">
    <source>
        <dbReference type="ARBA" id="ARBA00006529"/>
    </source>
</evidence>
<dbReference type="InterPro" id="IPR017441">
    <property type="entry name" value="Protein_kinase_ATP_BS"/>
</dbReference>
<dbReference type="PROSITE" id="PS50011">
    <property type="entry name" value="PROTEIN_KINASE_DOM"/>
    <property type="match status" value="1"/>
</dbReference>
<dbReference type="InterPro" id="IPR011009">
    <property type="entry name" value="Kinase-like_dom_sf"/>
</dbReference>
<dbReference type="Proteomes" id="UP001218188">
    <property type="component" value="Unassembled WGS sequence"/>
</dbReference>
<feature type="region of interest" description="Disordered" evidence="7">
    <location>
        <begin position="340"/>
        <end position="508"/>
    </location>
</feature>
<name>A0AAD6T4G8_9AGAR</name>
<dbReference type="SMART" id="SM00220">
    <property type="entry name" value="S_TKc"/>
    <property type="match status" value="1"/>
</dbReference>
<dbReference type="PROSITE" id="PS00107">
    <property type="entry name" value="PROTEIN_KINASE_ATP"/>
    <property type="match status" value="1"/>
</dbReference>
<dbReference type="PANTHER" id="PTHR48016:SF48">
    <property type="entry name" value="SERINE_THREONINE-PROTEIN KINASE BCK1_SLK1_SSP31"/>
    <property type="match status" value="1"/>
</dbReference>
<comment type="similarity">
    <text evidence="1">Belongs to the protein kinase superfamily. STE Ser/Thr protein kinase family. MAP kinase kinase kinase subfamily.</text>
</comment>
<keyword evidence="3 6" id="KW-0547">Nucleotide-binding</keyword>
<dbReference type="Gene3D" id="1.10.510.10">
    <property type="entry name" value="Transferase(Phosphotransferase) domain 1"/>
    <property type="match status" value="1"/>
</dbReference>
<protein>
    <submittedName>
        <fullName evidence="9">Kinase-like domain-containing protein</fullName>
    </submittedName>
</protein>
<dbReference type="PANTHER" id="PTHR48016">
    <property type="entry name" value="MAP KINASE KINASE KINASE SSK2-RELATED-RELATED"/>
    <property type="match status" value="1"/>
</dbReference>
<dbReference type="FunFam" id="3.30.200.20:FF:000387">
    <property type="entry name" value="Serine/threonine-protein kinase STE11"/>
    <property type="match status" value="1"/>
</dbReference>
<feature type="compositionally biased region" description="Low complexity" evidence="7">
    <location>
        <begin position="429"/>
        <end position="454"/>
    </location>
</feature>
<dbReference type="GO" id="GO:0004709">
    <property type="term" value="F:MAP kinase kinase kinase activity"/>
    <property type="evidence" value="ECO:0007669"/>
    <property type="project" value="UniProtKB-ARBA"/>
</dbReference>
<feature type="compositionally biased region" description="Basic residues" evidence="7">
    <location>
        <begin position="350"/>
        <end position="364"/>
    </location>
</feature>
<accession>A0AAD6T4G8</accession>
<organism evidence="9 10">
    <name type="scientific">Mycena alexandri</name>
    <dbReference type="NCBI Taxonomy" id="1745969"/>
    <lineage>
        <taxon>Eukaryota</taxon>
        <taxon>Fungi</taxon>
        <taxon>Dikarya</taxon>
        <taxon>Basidiomycota</taxon>
        <taxon>Agaricomycotina</taxon>
        <taxon>Agaricomycetes</taxon>
        <taxon>Agaricomycetidae</taxon>
        <taxon>Agaricales</taxon>
        <taxon>Marasmiineae</taxon>
        <taxon>Mycenaceae</taxon>
        <taxon>Mycena</taxon>
    </lineage>
</organism>
<evidence type="ECO:0000256" key="4">
    <source>
        <dbReference type="ARBA" id="ARBA00022777"/>
    </source>
</evidence>
<evidence type="ECO:0000313" key="10">
    <source>
        <dbReference type="Proteomes" id="UP001218188"/>
    </source>
</evidence>
<dbReference type="Pfam" id="PF00069">
    <property type="entry name" value="Pkinase"/>
    <property type="match status" value="1"/>
</dbReference>
<feature type="region of interest" description="Disordered" evidence="7">
    <location>
        <begin position="536"/>
        <end position="590"/>
    </location>
</feature>
<dbReference type="GO" id="GO:0000196">
    <property type="term" value="P:cell integrity MAPK cascade"/>
    <property type="evidence" value="ECO:0007669"/>
    <property type="project" value="UniProtKB-ARBA"/>
</dbReference>
<dbReference type="AlphaFoldDB" id="A0AAD6T4G8"/>